<dbReference type="Gene3D" id="3.40.50.1820">
    <property type="entry name" value="alpha/beta hydrolase"/>
    <property type="match status" value="1"/>
</dbReference>
<dbReference type="Proteomes" id="UP001448614">
    <property type="component" value="Unassembled WGS sequence"/>
</dbReference>
<evidence type="ECO:0000313" key="2">
    <source>
        <dbReference type="Proteomes" id="UP001448614"/>
    </source>
</evidence>
<evidence type="ECO:0000313" key="1">
    <source>
        <dbReference type="EMBL" id="MEO3942022.1"/>
    </source>
</evidence>
<proteinExistence type="predicted"/>
<comment type="caution">
    <text evidence="1">The sequence shown here is derived from an EMBL/GenBank/DDBJ whole genome shotgun (WGS) entry which is preliminary data.</text>
</comment>
<dbReference type="SUPFAM" id="SSF53474">
    <property type="entry name" value="alpha/beta-Hydrolases"/>
    <property type="match status" value="1"/>
</dbReference>
<accession>A0ABV0GTS9</accession>
<dbReference type="RefSeq" id="WP_347782792.1">
    <property type="nucleotide sequence ID" value="NZ_JBBMFV010000004.1"/>
</dbReference>
<protein>
    <submittedName>
        <fullName evidence="1">Uncharacterized protein</fullName>
    </submittedName>
</protein>
<dbReference type="InterPro" id="IPR029058">
    <property type="entry name" value="AB_hydrolase_fold"/>
</dbReference>
<gene>
    <name evidence="1" type="ORF">V3C41_13155</name>
</gene>
<dbReference type="EMBL" id="JBBMFV010000004">
    <property type="protein sequence ID" value="MEO3942022.1"/>
    <property type="molecule type" value="Genomic_DNA"/>
</dbReference>
<sequence length="318" mass="34306">MTLETRPSSNYEAWHDVHTRWDSVAEFAASGPWVDGVHSIDLGEGPSLDLLFVGQPHTSGTVIPVFFNGAVAARETKTGPFFSGSRLADKGGFGFIAVSDPSLGLDLSLGLAWYAGNRYSKVQDQITAVLASIAAKTGQELLFIGGSGGGFASLYYGGRLETVASAVVWNPQTEIHKYNPAFVENYMKHAWDGEENCTAQTSVVGSLPKRLVYMQNASDWHVSGHTQPFLEAAHFTHRGRGVYVEDSAVVCFASYGDGHAPLPEGPLMALIHQLLDQRTTASQAVDAMLARHATSWSTPDWSHPQLTTLGQMEVPVIS</sequence>
<organism evidence="1 2">
    <name type="scientific">Paenarthrobacter nicotinovorans</name>
    <name type="common">Arthrobacter nicotinovorans</name>
    <dbReference type="NCBI Taxonomy" id="29320"/>
    <lineage>
        <taxon>Bacteria</taxon>
        <taxon>Bacillati</taxon>
        <taxon>Actinomycetota</taxon>
        <taxon>Actinomycetes</taxon>
        <taxon>Micrococcales</taxon>
        <taxon>Micrococcaceae</taxon>
        <taxon>Paenarthrobacter</taxon>
    </lineage>
</organism>
<name>A0ABV0GTS9_PAENI</name>
<reference evidence="1 2" key="1">
    <citation type="journal article" date="2024" name="Appl. Microbiol. Biotechnol.">
        <title>Biosynthetic gene clusters with biotechnological applications in novel Antarctic isolates from Actinomycetota.</title>
        <authorList>
            <person name="Bruna P."/>
            <person name="Nunez-Montero K."/>
            <person name="Contreras M.J."/>
            <person name="Leal K."/>
            <person name="Garcia M."/>
            <person name="Abanto M."/>
            <person name="Barrientos L."/>
        </authorList>
    </citation>
    <scope>NUCLEOTIDE SEQUENCE [LARGE SCALE GENOMIC DNA]</scope>
    <source>
        <strain evidence="1 2">Se16.17</strain>
    </source>
</reference>
<keyword evidence="2" id="KW-1185">Reference proteome</keyword>